<dbReference type="SUPFAM" id="SSF161098">
    <property type="entry name" value="MetI-like"/>
    <property type="match status" value="1"/>
</dbReference>
<comment type="subcellular location">
    <subcellularLocation>
        <location evidence="1">Membrane</location>
        <topology evidence="1">Multi-pass membrane protein</topology>
    </subcellularLocation>
</comment>
<sequence length="535" mass="59799">MLLLVTIYPLINRSDPLEMIAMAFQPPGDGLLLGSDNFGRDIFLELMYGIQTSIRVGLIAGIFATVIGLVMGLVSGYIGGMLDNFLTAITNIFIVIPSFIILILISVSIDSRSSLVTAIIIGITSWPWTARAVRAQTTSLRSRDHVHIAKISGHRAKTMNQPILQVSGLKTYYRTRLKENVFAVDGVEFGLKEGQTLGIAGESGCGKSTLALSLMGFYFPPLHFGSGSIRINGTDIMQLNKEQLRARILGKEIAYIPQAAMNALNPTLRIIRFIEDIMKEHRPEMKRPDVRKMATERFQSLNLSPDVLDMYPNELSGGMKQRTVIAISTILNPNVLIADEPTSALDVTSQKAVIRLLKDLLKRKVIKSLVFITHELPLLYHVTDEIMVMYAGEIVERGTAEQMIFNPLHPYTRKLMGSIIVPEEGMKEHKLAAIPGAPPNLKNVPEGCRFAERCTLVTDECRQGKIENIHVDGRIYRCLLTPEMLEQIRVQEQEGHFEQERNDEFQDREQNQEENASNGEEVEDVQVDTDDNADQ</sequence>
<dbReference type="InterPro" id="IPR013563">
    <property type="entry name" value="Oligopep_ABC_C"/>
</dbReference>
<dbReference type="EMBL" id="AOFI03000030">
    <property type="protein sequence ID" value="KAF4323897.1"/>
    <property type="molecule type" value="Genomic_DNA"/>
</dbReference>
<name>A0A8J4SAI8_9STRA</name>
<dbReference type="GO" id="GO:0016020">
    <property type="term" value="C:membrane"/>
    <property type="evidence" value="ECO:0007669"/>
    <property type="project" value="UniProtKB-SubCell"/>
</dbReference>
<dbReference type="InterPro" id="IPR003439">
    <property type="entry name" value="ABC_transporter-like_ATP-bd"/>
</dbReference>
<dbReference type="InterPro" id="IPR000515">
    <property type="entry name" value="MetI-like"/>
</dbReference>
<evidence type="ECO:0000259" key="10">
    <source>
        <dbReference type="PROSITE" id="PS50893"/>
    </source>
</evidence>
<evidence type="ECO:0000256" key="5">
    <source>
        <dbReference type="ARBA" id="ARBA00022840"/>
    </source>
</evidence>
<evidence type="ECO:0000256" key="7">
    <source>
        <dbReference type="ARBA" id="ARBA00023136"/>
    </source>
</evidence>
<dbReference type="CDD" id="cd03257">
    <property type="entry name" value="ABC_NikE_OppD_transporters"/>
    <property type="match status" value="1"/>
</dbReference>
<dbReference type="InterPro" id="IPR003593">
    <property type="entry name" value="AAA+_ATPase"/>
</dbReference>
<evidence type="ECO:0000313" key="11">
    <source>
        <dbReference type="EMBL" id="KAF4323897.1"/>
    </source>
</evidence>
<evidence type="ECO:0000256" key="6">
    <source>
        <dbReference type="ARBA" id="ARBA00022989"/>
    </source>
</evidence>
<dbReference type="PANTHER" id="PTHR43067:SF3">
    <property type="entry name" value="MALTOSE ABC TRANSPORTER, ATP-BINDING PROTEIN"/>
    <property type="match status" value="1"/>
</dbReference>
<keyword evidence="5" id="KW-0067">ATP-binding</keyword>
<feature type="compositionally biased region" description="Acidic residues" evidence="8">
    <location>
        <begin position="520"/>
        <end position="535"/>
    </location>
</feature>
<feature type="transmembrane region" description="Helical" evidence="9">
    <location>
        <begin position="85"/>
        <end position="109"/>
    </location>
</feature>
<gene>
    <name evidence="11" type="ORF">G195_001826</name>
</gene>
<dbReference type="PROSITE" id="PS50893">
    <property type="entry name" value="ABC_TRANSPORTER_2"/>
    <property type="match status" value="1"/>
</dbReference>
<evidence type="ECO:0000256" key="4">
    <source>
        <dbReference type="ARBA" id="ARBA00022741"/>
    </source>
</evidence>
<proteinExistence type="predicted"/>
<dbReference type="Gene3D" id="3.40.50.300">
    <property type="entry name" value="P-loop containing nucleotide triphosphate hydrolases"/>
    <property type="match status" value="1"/>
</dbReference>
<dbReference type="Pfam" id="PF00005">
    <property type="entry name" value="ABC_tran"/>
    <property type="match status" value="1"/>
</dbReference>
<feature type="compositionally biased region" description="Basic and acidic residues" evidence="8">
    <location>
        <begin position="494"/>
        <end position="511"/>
    </location>
</feature>
<dbReference type="NCBIfam" id="TIGR01727">
    <property type="entry name" value="oligo_HPY"/>
    <property type="match status" value="1"/>
</dbReference>
<dbReference type="Gene3D" id="1.10.3720.10">
    <property type="entry name" value="MetI-like"/>
    <property type="match status" value="1"/>
</dbReference>
<evidence type="ECO:0000256" key="3">
    <source>
        <dbReference type="ARBA" id="ARBA00022692"/>
    </source>
</evidence>
<reference evidence="11" key="1">
    <citation type="journal article" date="2015" name="Genom Data">
        <title>Draft genome sequences of Phytophthora kernoviae and Phytophthora ramorum lineage EU2 from Scotland.</title>
        <authorList>
            <person name="Sambles C."/>
            <person name="Schlenzig A."/>
            <person name="O'Neill P."/>
            <person name="Grant M."/>
            <person name="Studholme D.J."/>
        </authorList>
    </citation>
    <scope>NUCLEOTIDE SEQUENCE</scope>
    <source>
        <strain evidence="11">00238/432</strain>
    </source>
</reference>
<keyword evidence="7 9" id="KW-0472">Membrane</keyword>
<dbReference type="PANTHER" id="PTHR43067">
    <property type="entry name" value="OLIGOPEPTIDE/DIPEPTIDE ABC TRANSPORTER, ATPASE SUBUNIT"/>
    <property type="match status" value="1"/>
</dbReference>
<protein>
    <recommendedName>
        <fullName evidence="10">ABC transporter domain-containing protein</fullName>
    </recommendedName>
</protein>
<dbReference type="Proteomes" id="UP000702964">
    <property type="component" value="Unassembled WGS sequence"/>
</dbReference>
<accession>A0A8J4SAI8</accession>
<dbReference type="GO" id="GO:0055085">
    <property type="term" value="P:transmembrane transport"/>
    <property type="evidence" value="ECO:0007669"/>
    <property type="project" value="InterPro"/>
</dbReference>
<keyword evidence="2" id="KW-0813">Transport</keyword>
<evidence type="ECO:0000256" key="2">
    <source>
        <dbReference type="ARBA" id="ARBA00022448"/>
    </source>
</evidence>
<dbReference type="GO" id="GO:0015833">
    <property type="term" value="P:peptide transport"/>
    <property type="evidence" value="ECO:0007669"/>
    <property type="project" value="InterPro"/>
</dbReference>
<organism evidence="11 12">
    <name type="scientific">Phytophthora kernoviae 00238/432</name>
    <dbReference type="NCBI Taxonomy" id="1284355"/>
    <lineage>
        <taxon>Eukaryota</taxon>
        <taxon>Sar</taxon>
        <taxon>Stramenopiles</taxon>
        <taxon>Oomycota</taxon>
        <taxon>Peronosporomycetes</taxon>
        <taxon>Peronosporales</taxon>
        <taxon>Peronosporaceae</taxon>
        <taxon>Phytophthora</taxon>
    </lineage>
</organism>
<evidence type="ECO:0000256" key="9">
    <source>
        <dbReference type="SAM" id="Phobius"/>
    </source>
</evidence>
<evidence type="ECO:0000256" key="8">
    <source>
        <dbReference type="SAM" id="MobiDB-lite"/>
    </source>
</evidence>
<feature type="region of interest" description="Disordered" evidence="8">
    <location>
        <begin position="494"/>
        <end position="535"/>
    </location>
</feature>
<dbReference type="GO" id="GO:0005524">
    <property type="term" value="F:ATP binding"/>
    <property type="evidence" value="ECO:0007669"/>
    <property type="project" value="UniProtKB-KW"/>
</dbReference>
<dbReference type="SMART" id="SM00382">
    <property type="entry name" value="AAA"/>
    <property type="match status" value="1"/>
</dbReference>
<dbReference type="CDD" id="cd06261">
    <property type="entry name" value="TM_PBP2"/>
    <property type="match status" value="1"/>
</dbReference>
<evidence type="ECO:0000313" key="12">
    <source>
        <dbReference type="Proteomes" id="UP000702964"/>
    </source>
</evidence>
<dbReference type="GO" id="GO:0016887">
    <property type="term" value="F:ATP hydrolysis activity"/>
    <property type="evidence" value="ECO:0007669"/>
    <property type="project" value="InterPro"/>
</dbReference>
<feature type="transmembrane region" description="Helical" evidence="9">
    <location>
        <begin position="54"/>
        <end position="78"/>
    </location>
</feature>
<dbReference type="Pfam" id="PF08352">
    <property type="entry name" value="oligo_HPY"/>
    <property type="match status" value="1"/>
</dbReference>
<dbReference type="InterPro" id="IPR027417">
    <property type="entry name" value="P-loop_NTPase"/>
</dbReference>
<dbReference type="InterPro" id="IPR035906">
    <property type="entry name" value="MetI-like_sf"/>
</dbReference>
<comment type="caution">
    <text evidence="11">The sequence shown here is derived from an EMBL/GenBank/DDBJ whole genome shotgun (WGS) entry which is preliminary data.</text>
</comment>
<reference evidence="11" key="2">
    <citation type="submission" date="2020-02" db="EMBL/GenBank/DDBJ databases">
        <authorList>
            <person name="Studholme D.J."/>
        </authorList>
    </citation>
    <scope>NUCLEOTIDE SEQUENCE</scope>
    <source>
        <strain evidence="11">00238/432</strain>
    </source>
</reference>
<dbReference type="AlphaFoldDB" id="A0A8J4SAI8"/>
<keyword evidence="4" id="KW-0547">Nucleotide-binding</keyword>
<feature type="domain" description="ABC transporter" evidence="10">
    <location>
        <begin position="164"/>
        <end position="416"/>
    </location>
</feature>
<keyword evidence="3 9" id="KW-0812">Transmembrane</keyword>
<dbReference type="SUPFAM" id="SSF52540">
    <property type="entry name" value="P-loop containing nucleoside triphosphate hydrolases"/>
    <property type="match status" value="1"/>
</dbReference>
<dbReference type="Pfam" id="PF00528">
    <property type="entry name" value="BPD_transp_1"/>
    <property type="match status" value="1"/>
</dbReference>
<keyword evidence="6 9" id="KW-1133">Transmembrane helix</keyword>
<evidence type="ECO:0000256" key="1">
    <source>
        <dbReference type="ARBA" id="ARBA00004141"/>
    </source>
</evidence>